<dbReference type="AlphaFoldDB" id="A0A438G1N3"/>
<protein>
    <submittedName>
        <fullName evidence="1">Uncharacterized protein</fullName>
    </submittedName>
</protein>
<name>A0A438G1N3_VITVI</name>
<evidence type="ECO:0000313" key="1">
    <source>
        <dbReference type="EMBL" id="RVW66121.1"/>
    </source>
</evidence>
<accession>A0A438G1N3</accession>
<organism evidence="1 2">
    <name type="scientific">Vitis vinifera</name>
    <name type="common">Grape</name>
    <dbReference type="NCBI Taxonomy" id="29760"/>
    <lineage>
        <taxon>Eukaryota</taxon>
        <taxon>Viridiplantae</taxon>
        <taxon>Streptophyta</taxon>
        <taxon>Embryophyta</taxon>
        <taxon>Tracheophyta</taxon>
        <taxon>Spermatophyta</taxon>
        <taxon>Magnoliopsida</taxon>
        <taxon>eudicotyledons</taxon>
        <taxon>Gunneridae</taxon>
        <taxon>Pentapetalae</taxon>
        <taxon>rosids</taxon>
        <taxon>Vitales</taxon>
        <taxon>Vitaceae</taxon>
        <taxon>Viteae</taxon>
        <taxon>Vitis</taxon>
    </lineage>
</organism>
<dbReference type="EMBL" id="QGNW01000684">
    <property type="protein sequence ID" value="RVW66121.1"/>
    <property type="molecule type" value="Genomic_DNA"/>
</dbReference>
<evidence type="ECO:0000313" key="2">
    <source>
        <dbReference type="Proteomes" id="UP000288805"/>
    </source>
</evidence>
<gene>
    <name evidence="1" type="ORF">CK203_007618</name>
</gene>
<proteinExistence type="predicted"/>
<reference evidence="1 2" key="1">
    <citation type="journal article" date="2018" name="PLoS Genet.">
        <title>Population sequencing reveals clonal diversity and ancestral inbreeding in the grapevine cultivar Chardonnay.</title>
        <authorList>
            <person name="Roach M.J."/>
            <person name="Johnson D.L."/>
            <person name="Bohlmann J."/>
            <person name="van Vuuren H.J."/>
            <person name="Jones S.J."/>
            <person name="Pretorius I.S."/>
            <person name="Schmidt S.A."/>
            <person name="Borneman A.R."/>
        </authorList>
    </citation>
    <scope>NUCLEOTIDE SEQUENCE [LARGE SCALE GENOMIC DNA]</scope>
    <source>
        <strain evidence="2">cv. Chardonnay</strain>
        <tissue evidence="1">Leaf</tissue>
    </source>
</reference>
<dbReference type="Proteomes" id="UP000288805">
    <property type="component" value="Unassembled WGS sequence"/>
</dbReference>
<comment type="caution">
    <text evidence="1">The sequence shown here is derived from an EMBL/GenBank/DDBJ whole genome shotgun (WGS) entry which is preliminary data.</text>
</comment>
<sequence length="145" mass="16246">MLLVRVSITSIHLPPTLWFRSFPLFRILLLQEHSRGGRHINANWSPIFEDLYSPELGHRVPSILLDNGSALNICPLATTIALDYASSDFGPFTQTVKAYDSTKRKVIGTLEIELLIGRPYIHRVGVIPSSLHQMVLVNSCRKVLG</sequence>